<feature type="region of interest" description="Disordered" evidence="5">
    <location>
        <begin position="50"/>
        <end position="94"/>
    </location>
</feature>
<organism evidence="7 8">
    <name type="scientific">Elysia chlorotica</name>
    <name type="common">Eastern emerald elysia</name>
    <name type="synonym">Sea slug</name>
    <dbReference type="NCBI Taxonomy" id="188477"/>
    <lineage>
        <taxon>Eukaryota</taxon>
        <taxon>Metazoa</taxon>
        <taxon>Spiralia</taxon>
        <taxon>Lophotrochozoa</taxon>
        <taxon>Mollusca</taxon>
        <taxon>Gastropoda</taxon>
        <taxon>Heterobranchia</taxon>
        <taxon>Euthyneura</taxon>
        <taxon>Panpulmonata</taxon>
        <taxon>Sacoglossa</taxon>
        <taxon>Placobranchoidea</taxon>
        <taxon>Plakobranchidae</taxon>
        <taxon>Elysia</taxon>
    </lineage>
</organism>
<feature type="compositionally biased region" description="Low complexity" evidence="5">
    <location>
        <begin position="263"/>
        <end position="286"/>
    </location>
</feature>
<dbReference type="Gene3D" id="3.30.40.10">
    <property type="entry name" value="Zinc/RING finger domain, C3HC4 (zinc finger)"/>
    <property type="match status" value="1"/>
</dbReference>
<evidence type="ECO:0000256" key="4">
    <source>
        <dbReference type="PROSITE-ProRule" id="PRU00175"/>
    </source>
</evidence>
<dbReference type="Pfam" id="PF13445">
    <property type="entry name" value="zf-RING_UBOX"/>
    <property type="match status" value="1"/>
</dbReference>
<dbReference type="Proteomes" id="UP000271974">
    <property type="component" value="Unassembled WGS sequence"/>
</dbReference>
<accession>A0A3S1BHK2</accession>
<dbReference type="InterPro" id="IPR017907">
    <property type="entry name" value="Znf_RING_CS"/>
</dbReference>
<keyword evidence="3" id="KW-0862">Zinc</keyword>
<evidence type="ECO:0000256" key="1">
    <source>
        <dbReference type="ARBA" id="ARBA00022723"/>
    </source>
</evidence>
<dbReference type="GO" id="GO:0008270">
    <property type="term" value="F:zinc ion binding"/>
    <property type="evidence" value="ECO:0007669"/>
    <property type="project" value="UniProtKB-KW"/>
</dbReference>
<evidence type="ECO:0000256" key="3">
    <source>
        <dbReference type="ARBA" id="ARBA00022833"/>
    </source>
</evidence>
<dbReference type="AlphaFoldDB" id="A0A3S1BHK2"/>
<keyword evidence="8" id="KW-1185">Reference proteome</keyword>
<protein>
    <recommendedName>
        <fullName evidence="6">RING-type domain-containing protein</fullName>
    </recommendedName>
</protein>
<comment type="caution">
    <text evidence="7">The sequence shown here is derived from an EMBL/GenBank/DDBJ whole genome shotgun (WGS) entry which is preliminary data.</text>
</comment>
<dbReference type="InterPro" id="IPR013083">
    <property type="entry name" value="Znf_RING/FYVE/PHD"/>
</dbReference>
<feature type="compositionally biased region" description="Polar residues" evidence="5">
    <location>
        <begin position="200"/>
        <end position="228"/>
    </location>
</feature>
<feature type="compositionally biased region" description="Polar residues" evidence="5">
    <location>
        <begin position="147"/>
        <end position="172"/>
    </location>
</feature>
<reference evidence="7 8" key="1">
    <citation type="submission" date="2019-01" db="EMBL/GenBank/DDBJ databases">
        <title>A draft genome assembly of the solar-powered sea slug Elysia chlorotica.</title>
        <authorList>
            <person name="Cai H."/>
            <person name="Li Q."/>
            <person name="Fang X."/>
            <person name="Li J."/>
            <person name="Curtis N.E."/>
            <person name="Altenburger A."/>
            <person name="Shibata T."/>
            <person name="Feng M."/>
            <person name="Maeda T."/>
            <person name="Schwartz J.A."/>
            <person name="Shigenobu S."/>
            <person name="Lundholm N."/>
            <person name="Nishiyama T."/>
            <person name="Yang H."/>
            <person name="Hasebe M."/>
            <person name="Li S."/>
            <person name="Pierce S.K."/>
            <person name="Wang J."/>
        </authorList>
    </citation>
    <scope>NUCLEOTIDE SEQUENCE [LARGE SCALE GENOMIC DNA]</scope>
    <source>
        <strain evidence="7">EC2010</strain>
        <tissue evidence="7">Whole organism of an adult</tissue>
    </source>
</reference>
<feature type="compositionally biased region" description="Pro residues" evidence="5">
    <location>
        <begin position="246"/>
        <end position="257"/>
    </location>
</feature>
<dbReference type="OrthoDB" id="654191at2759"/>
<name>A0A3S1BHK2_ELYCH</name>
<evidence type="ECO:0000313" key="7">
    <source>
        <dbReference type="EMBL" id="RUS84098.1"/>
    </source>
</evidence>
<evidence type="ECO:0000256" key="2">
    <source>
        <dbReference type="ARBA" id="ARBA00022771"/>
    </source>
</evidence>
<dbReference type="InterPro" id="IPR001841">
    <property type="entry name" value="Znf_RING"/>
</dbReference>
<keyword evidence="1" id="KW-0479">Metal-binding</keyword>
<dbReference type="InterPro" id="IPR027370">
    <property type="entry name" value="Znf-RING_euk"/>
</dbReference>
<gene>
    <name evidence="7" type="ORF">EGW08_008137</name>
</gene>
<dbReference type="SUPFAM" id="SSF57850">
    <property type="entry name" value="RING/U-box"/>
    <property type="match status" value="1"/>
</dbReference>
<evidence type="ECO:0000259" key="6">
    <source>
        <dbReference type="PROSITE" id="PS50089"/>
    </source>
</evidence>
<sequence length="426" mass="46305">EPSPLQKSLTCFLCGEIFRRPRVMPCGHTFCTDCLVKLKDEVLGVACSHPSNPGAEPDSFSSDRLRPSPGGHNIRSSTSPSFAQESYSERDQNSPYLGLTYGLREWDPSPEYSSDVDGFAGAVDLDRTRSTHSCTNGCGHHNDDKINSGNGVSNGSRLSRSQTFTYESNNPVVTEAQLRHPSTKDSTTGGQALNRLSAPHTLNSGRKSPQTCSQCGSVTRSVSPTTLPRRSSRKQAAKAASLSPRPASPPEGPPTPSLPRWNSSSQSHSSSPYGSSSSVSDASPGSFEHRHGREMEAVFCPVPECGYSLRLMNLARWSPRNRALGEVISAWRQQQVSTRSSSTQTEVSTERSLLVTIPRSLVDSRALQPLGLPQGRRRHSSMVDMAIDSAISMDSLERGYLPRGHSSWRSYAAMLGMNILQQIVNL</sequence>
<keyword evidence="2 4" id="KW-0863">Zinc-finger</keyword>
<feature type="compositionally biased region" description="Polar residues" evidence="5">
    <location>
        <begin position="74"/>
        <end position="86"/>
    </location>
</feature>
<evidence type="ECO:0000256" key="5">
    <source>
        <dbReference type="SAM" id="MobiDB-lite"/>
    </source>
</evidence>
<dbReference type="PROSITE" id="PS50089">
    <property type="entry name" value="ZF_RING_2"/>
    <property type="match status" value="1"/>
</dbReference>
<feature type="domain" description="RING-type" evidence="6">
    <location>
        <begin position="11"/>
        <end position="47"/>
    </location>
</feature>
<dbReference type="PROSITE" id="PS00518">
    <property type="entry name" value="ZF_RING_1"/>
    <property type="match status" value="1"/>
</dbReference>
<proteinExistence type="predicted"/>
<dbReference type="STRING" id="188477.A0A3S1BHK2"/>
<feature type="non-terminal residue" evidence="7">
    <location>
        <position position="1"/>
    </location>
</feature>
<evidence type="ECO:0000313" key="8">
    <source>
        <dbReference type="Proteomes" id="UP000271974"/>
    </source>
</evidence>
<dbReference type="EMBL" id="RQTK01000218">
    <property type="protein sequence ID" value="RUS84098.1"/>
    <property type="molecule type" value="Genomic_DNA"/>
</dbReference>
<feature type="region of interest" description="Disordered" evidence="5">
    <location>
        <begin position="131"/>
        <end position="289"/>
    </location>
</feature>